<name>A0A067TU69_GALM3</name>
<protein>
    <submittedName>
        <fullName evidence="1">Uncharacterized protein</fullName>
    </submittedName>
</protein>
<reference evidence="2" key="1">
    <citation type="journal article" date="2014" name="Proc. Natl. Acad. Sci. U.S.A.">
        <title>Extensive sampling of basidiomycete genomes demonstrates inadequacy of the white-rot/brown-rot paradigm for wood decay fungi.</title>
        <authorList>
            <person name="Riley R."/>
            <person name="Salamov A.A."/>
            <person name="Brown D.W."/>
            <person name="Nagy L.G."/>
            <person name="Floudas D."/>
            <person name="Held B.W."/>
            <person name="Levasseur A."/>
            <person name="Lombard V."/>
            <person name="Morin E."/>
            <person name="Otillar R."/>
            <person name="Lindquist E.A."/>
            <person name="Sun H."/>
            <person name="LaButti K.M."/>
            <person name="Schmutz J."/>
            <person name="Jabbour D."/>
            <person name="Luo H."/>
            <person name="Baker S.E."/>
            <person name="Pisabarro A.G."/>
            <person name="Walton J.D."/>
            <person name="Blanchette R.A."/>
            <person name="Henrissat B."/>
            <person name="Martin F."/>
            <person name="Cullen D."/>
            <person name="Hibbett D.S."/>
            <person name="Grigoriev I.V."/>
        </authorList>
    </citation>
    <scope>NUCLEOTIDE SEQUENCE [LARGE SCALE GENOMIC DNA]</scope>
    <source>
        <strain evidence="2">CBS 339.88</strain>
    </source>
</reference>
<evidence type="ECO:0000313" key="2">
    <source>
        <dbReference type="Proteomes" id="UP000027222"/>
    </source>
</evidence>
<dbReference type="Proteomes" id="UP000027222">
    <property type="component" value="Unassembled WGS sequence"/>
</dbReference>
<sequence>MRADSPFFIIIVMDHHKTVPVAPGIIVGQPPLSSRPMSLILLVSLTIPDNPGNAVG</sequence>
<proteinExistence type="predicted"/>
<evidence type="ECO:0000313" key="1">
    <source>
        <dbReference type="EMBL" id="KDR85887.1"/>
    </source>
</evidence>
<keyword evidence="2" id="KW-1185">Reference proteome</keyword>
<dbReference type="EMBL" id="KL142367">
    <property type="protein sequence ID" value="KDR85887.1"/>
    <property type="molecule type" value="Genomic_DNA"/>
</dbReference>
<accession>A0A067TU69</accession>
<dbReference type="HOGENOM" id="CLU_3014282_0_0_1"/>
<dbReference type="AlphaFoldDB" id="A0A067TU69"/>
<gene>
    <name evidence="1" type="ORF">GALMADRAFT_218951</name>
</gene>
<organism evidence="1 2">
    <name type="scientific">Galerina marginata (strain CBS 339.88)</name>
    <dbReference type="NCBI Taxonomy" id="685588"/>
    <lineage>
        <taxon>Eukaryota</taxon>
        <taxon>Fungi</taxon>
        <taxon>Dikarya</taxon>
        <taxon>Basidiomycota</taxon>
        <taxon>Agaricomycotina</taxon>
        <taxon>Agaricomycetes</taxon>
        <taxon>Agaricomycetidae</taxon>
        <taxon>Agaricales</taxon>
        <taxon>Agaricineae</taxon>
        <taxon>Strophariaceae</taxon>
        <taxon>Galerina</taxon>
    </lineage>
</organism>